<dbReference type="NCBIfam" id="NF003353">
    <property type="entry name" value="PRK04387.1"/>
    <property type="match status" value="1"/>
</dbReference>
<name>A0A9E2KVV1_9LACO</name>
<reference evidence="1" key="2">
    <citation type="submission" date="2021-04" db="EMBL/GenBank/DDBJ databases">
        <authorList>
            <person name="Gilroy R."/>
        </authorList>
    </citation>
    <scope>NUCLEOTIDE SEQUENCE</scope>
    <source>
        <strain evidence="1">876</strain>
    </source>
</reference>
<comment type="caution">
    <text evidence="1">The sequence shown here is derived from an EMBL/GenBank/DDBJ whole genome shotgun (WGS) entry which is preliminary data.</text>
</comment>
<dbReference type="EMBL" id="JAHLFK010000065">
    <property type="protein sequence ID" value="MBU3830482.1"/>
    <property type="molecule type" value="Genomic_DNA"/>
</dbReference>
<dbReference type="AlphaFoldDB" id="A0A9E2KVV1"/>
<evidence type="ECO:0000313" key="2">
    <source>
        <dbReference type="Proteomes" id="UP000824180"/>
    </source>
</evidence>
<reference evidence="1" key="1">
    <citation type="journal article" date="2021" name="PeerJ">
        <title>Extensive microbial diversity within the chicken gut microbiome revealed by metagenomics and culture.</title>
        <authorList>
            <person name="Gilroy R."/>
            <person name="Ravi A."/>
            <person name="Getino M."/>
            <person name="Pursley I."/>
            <person name="Horton D.L."/>
            <person name="Alikhan N.F."/>
            <person name="Baker D."/>
            <person name="Gharbi K."/>
            <person name="Hall N."/>
            <person name="Watson M."/>
            <person name="Adriaenssens E.M."/>
            <person name="Foster-Nyarko E."/>
            <person name="Jarju S."/>
            <person name="Secka A."/>
            <person name="Antonio M."/>
            <person name="Oren A."/>
            <person name="Chaudhuri R.R."/>
            <person name="La Ragione R."/>
            <person name="Hildebrand F."/>
            <person name="Pallen M.J."/>
        </authorList>
    </citation>
    <scope>NUCLEOTIDE SEQUENCE</scope>
    <source>
        <strain evidence="1">876</strain>
    </source>
</reference>
<dbReference type="Gene3D" id="1.10.220.80">
    <property type="entry name" value="BH2638-like"/>
    <property type="match status" value="1"/>
</dbReference>
<dbReference type="PIRSF" id="PIRSF037260">
    <property type="entry name" value="UPF0223"/>
    <property type="match status" value="1"/>
</dbReference>
<accession>A0A9E2KVV1</accession>
<dbReference type="SUPFAM" id="SSF158504">
    <property type="entry name" value="BH2638-like"/>
    <property type="match status" value="1"/>
</dbReference>
<protein>
    <submittedName>
        <fullName evidence="1">UPF0223 family protein</fullName>
    </submittedName>
</protein>
<organism evidence="1 2">
    <name type="scientific">Candidatus Limosilactobacillus merdavium</name>
    <dbReference type="NCBI Taxonomy" id="2838651"/>
    <lineage>
        <taxon>Bacteria</taxon>
        <taxon>Bacillati</taxon>
        <taxon>Bacillota</taxon>
        <taxon>Bacilli</taxon>
        <taxon>Lactobacillales</taxon>
        <taxon>Lactobacillaceae</taxon>
        <taxon>Limosilactobacillus</taxon>
    </lineage>
</organism>
<dbReference type="Pfam" id="PF05256">
    <property type="entry name" value="UPF0223"/>
    <property type="match status" value="1"/>
</dbReference>
<gene>
    <name evidence="1" type="ORF">H9843_06290</name>
</gene>
<dbReference type="InterPro" id="IPR007920">
    <property type="entry name" value="UPF0223"/>
</dbReference>
<dbReference type="InterPro" id="IPR023324">
    <property type="entry name" value="BH2638-like_sf"/>
</dbReference>
<evidence type="ECO:0000313" key="1">
    <source>
        <dbReference type="EMBL" id="MBU3830482.1"/>
    </source>
</evidence>
<sequence>MAKEKNYSYPIDSDWTTDEMSTVIGMFRVVEDAYEVGVERQEIVDQYKKFKKVVNSKSYEKQLSKRFADVSGYSLYKVMQATKAQQAGKIRVSEVE</sequence>
<dbReference type="Proteomes" id="UP000824180">
    <property type="component" value="Unassembled WGS sequence"/>
</dbReference>
<proteinExistence type="predicted"/>